<evidence type="ECO:0000256" key="3">
    <source>
        <dbReference type="SAM" id="Phobius"/>
    </source>
</evidence>
<keyword evidence="3" id="KW-0472">Membrane</keyword>
<dbReference type="EMBL" id="BSBO01000011">
    <property type="protein sequence ID" value="GLG04189.1"/>
    <property type="molecule type" value="Genomic_DNA"/>
</dbReference>
<feature type="region of interest" description="Disordered" evidence="2">
    <location>
        <begin position="27"/>
        <end position="46"/>
    </location>
</feature>
<feature type="transmembrane region" description="Helical" evidence="3">
    <location>
        <begin position="55"/>
        <end position="77"/>
    </location>
</feature>
<dbReference type="Proteomes" id="UP001145094">
    <property type="component" value="Unassembled WGS sequence"/>
</dbReference>
<evidence type="ECO:0000256" key="2">
    <source>
        <dbReference type="SAM" id="MobiDB-lite"/>
    </source>
</evidence>
<evidence type="ECO:0000313" key="6">
    <source>
        <dbReference type="Proteomes" id="UP001145094"/>
    </source>
</evidence>
<reference evidence="4" key="2">
    <citation type="submission" date="2022-11" db="EMBL/GenBank/DDBJ databases">
        <title>Draft genome sequence of Sellimonas catena strain 12EGH17.</title>
        <authorList>
            <person name="Hisatomi A."/>
            <person name="Ohkuma M."/>
            <person name="Sakamoto M."/>
        </authorList>
    </citation>
    <scope>NUCLEOTIDE SEQUENCE</scope>
    <source>
        <strain evidence="4">12EGH17</strain>
    </source>
</reference>
<evidence type="ECO:0000313" key="7">
    <source>
        <dbReference type="Proteomes" id="UP001145145"/>
    </source>
</evidence>
<dbReference type="Proteomes" id="UP001145145">
    <property type="component" value="Unassembled WGS sequence"/>
</dbReference>
<protein>
    <recommendedName>
        <fullName evidence="8">Cell division protein FtsL</fullName>
    </recommendedName>
</protein>
<reference evidence="5" key="3">
    <citation type="submission" date="2022-11" db="EMBL/GenBank/DDBJ databases">
        <title>Draft genome sequence of Sellimonas catena strain 18CBH55.</title>
        <authorList>
            <person name="Atsushi H."/>
            <person name="Moriya O."/>
            <person name="Mitsuo S."/>
        </authorList>
    </citation>
    <scope>NUCLEOTIDE SEQUENCE</scope>
    <source>
        <strain evidence="5">18CBH55</strain>
    </source>
</reference>
<name>A0A9W6C968_9FIRM</name>
<dbReference type="RefSeq" id="WP_087168331.1">
    <property type="nucleotide sequence ID" value="NZ_BSBO01000011.1"/>
</dbReference>
<keyword evidence="3" id="KW-1133">Transmembrane helix</keyword>
<evidence type="ECO:0000313" key="4">
    <source>
        <dbReference type="EMBL" id="GLG04189.1"/>
    </source>
</evidence>
<reference evidence="4" key="1">
    <citation type="submission" date="2022-11" db="EMBL/GenBank/DDBJ databases">
        <title>Draft genome sequence of Sellimonas catena strain 12EGH17.</title>
        <authorList>
            <person name="Atsushi H."/>
            <person name="Moriya O."/>
            <person name="Mitsuo S."/>
        </authorList>
    </citation>
    <scope>NUCLEOTIDE SEQUENCE</scope>
    <source>
        <strain evidence="4">12EGH17</strain>
    </source>
</reference>
<dbReference type="AlphaFoldDB" id="A0A9W6C968"/>
<comment type="caution">
    <text evidence="5">The sequence shown here is derived from an EMBL/GenBank/DDBJ whole genome shotgun (WGS) entry which is preliminary data.</text>
</comment>
<reference evidence="5" key="4">
    <citation type="submission" date="2022-11" db="EMBL/GenBank/DDBJ databases">
        <title>Draft genome sequence of Sellimonas catena strain 18CBH55.</title>
        <authorList>
            <person name="Hisatomi A."/>
            <person name="Ohkuma M."/>
            <person name="Sakamoto M."/>
        </authorList>
    </citation>
    <scope>NUCLEOTIDE SEQUENCE</scope>
    <source>
        <strain evidence="5">18CBH55</strain>
    </source>
</reference>
<feature type="coiled-coil region" evidence="1">
    <location>
        <begin position="76"/>
        <end position="103"/>
    </location>
</feature>
<reference evidence="5 7" key="5">
    <citation type="journal article" date="2023" name="Int. J. Syst. Evol. Microbiol.">
        <title>Sellimonas catena sp. nov., isolated from human faeces.</title>
        <authorList>
            <person name="Hisatomi A."/>
            <person name="Ohkuma M."/>
            <person name="Sakamoto M."/>
        </authorList>
    </citation>
    <scope>NUCLEOTIDE SEQUENCE</scope>
    <source>
        <strain evidence="4 7">12EGH17</strain>
        <strain evidence="5">18CBH55</strain>
    </source>
</reference>
<accession>A0A9W6C968</accession>
<evidence type="ECO:0000313" key="5">
    <source>
        <dbReference type="EMBL" id="GLG89026.1"/>
    </source>
</evidence>
<keyword evidence="7" id="KW-1185">Reference proteome</keyword>
<evidence type="ECO:0008006" key="8">
    <source>
        <dbReference type="Google" id="ProtNLM"/>
    </source>
</evidence>
<proteinExistence type="predicted"/>
<keyword evidence="3" id="KW-0812">Transmembrane</keyword>
<dbReference type="EMBL" id="BSCH01000002">
    <property type="protein sequence ID" value="GLG89026.1"/>
    <property type="molecule type" value="Genomic_DNA"/>
</dbReference>
<gene>
    <name evidence="4" type="ORF">Selli1_13630</name>
    <name evidence="5" type="ORF">Selli2_04520</name>
</gene>
<sequence length="163" mass="18617">MAAGKKRKQGNDIYMYDNLVRVRQTQAEQNTDGYEEEKQVSPQTRKNQRRAMKLGFGYVTFLAGAVAAALFVCFHYVGVRADLDKQTRKIESLRTEITSLKEKNTSEYNYIANSVNLEEIRERAEELGMVYADSSQIVKYQSAGTHEIRQYESIPEDGEASDK</sequence>
<organism evidence="5 6">
    <name type="scientific">Sellimonas catena</name>
    <dbReference type="NCBI Taxonomy" id="2994035"/>
    <lineage>
        <taxon>Bacteria</taxon>
        <taxon>Bacillati</taxon>
        <taxon>Bacillota</taxon>
        <taxon>Clostridia</taxon>
        <taxon>Lachnospirales</taxon>
        <taxon>Lachnospiraceae</taxon>
        <taxon>Sellimonas</taxon>
    </lineage>
</organism>
<keyword evidence="1" id="KW-0175">Coiled coil</keyword>
<evidence type="ECO:0000256" key="1">
    <source>
        <dbReference type="SAM" id="Coils"/>
    </source>
</evidence>